<dbReference type="PRINTS" id="PR00947">
    <property type="entry name" value="CUTICLE"/>
</dbReference>
<name>A0A8K0PAZ1_LADFU</name>
<evidence type="ECO:0000256" key="1">
    <source>
        <dbReference type="ARBA" id="ARBA00022460"/>
    </source>
</evidence>
<keyword evidence="1 2" id="KW-0193">Cuticle</keyword>
<dbReference type="Pfam" id="PF00379">
    <property type="entry name" value="Chitin_bind_4"/>
    <property type="match status" value="1"/>
</dbReference>
<keyword evidence="4" id="KW-1185">Reference proteome</keyword>
<evidence type="ECO:0000313" key="4">
    <source>
        <dbReference type="Proteomes" id="UP000792457"/>
    </source>
</evidence>
<dbReference type="InterPro" id="IPR051217">
    <property type="entry name" value="Insect_Cuticle_Struc_Prot"/>
</dbReference>
<dbReference type="PROSITE" id="PS51155">
    <property type="entry name" value="CHIT_BIND_RR_2"/>
    <property type="match status" value="1"/>
</dbReference>
<dbReference type="InterPro" id="IPR000618">
    <property type="entry name" value="Insect_cuticle"/>
</dbReference>
<evidence type="ECO:0000313" key="3">
    <source>
        <dbReference type="EMBL" id="KAG8237004.1"/>
    </source>
</evidence>
<dbReference type="GO" id="GO:0031012">
    <property type="term" value="C:extracellular matrix"/>
    <property type="evidence" value="ECO:0007669"/>
    <property type="project" value="TreeGrafter"/>
</dbReference>
<dbReference type="GO" id="GO:0005615">
    <property type="term" value="C:extracellular space"/>
    <property type="evidence" value="ECO:0007669"/>
    <property type="project" value="TreeGrafter"/>
</dbReference>
<sequence length="144" mass="15635">MESISQLTTDKPQVSKAEKQQTIQNEAIVALIAVIACAEAGFIGGYAPIAAHGHAVDYYAYPKYTFNYGVHSPHTGDVKNQWESRDGDVVKGSYSLHEPDGTIRTVEYTADDHNGFNAVVHKSGHAVHPAVVPVAHYGGYGKYY</sequence>
<dbReference type="EMBL" id="KZ309112">
    <property type="protein sequence ID" value="KAG8237004.1"/>
    <property type="molecule type" value="Genomic_DNA"/>
</dbReference>
<evidence type="ECO:0008006" key="5">
    <source>
        <dbReference type="Google" id="ProtNLM"/>
    </source>
</evidence>
<proteinExistence type="predicted"/>
<dbReference type="GO" id="GO:0042302">
    <property type="term" value="F:structural constituent of cuticle"/>
    <property type="evidence" value="ECO:0007669"/>
    <property type="project" value="UniProtKB-UniRule"/>
</dbReference>
<reference evidence="3" key="1">
    <citation type="submission" date="2013-04" db="EMBL/GenBank/DDBJ databases">
        <authorList>
            <person name="Qu J."/>
            <person name="Murali S.C."/>
            <person name="Bandaranaike D."/>
            <person name="Bellair M."/>
            <person name="Blankenburg K."/>
            <person name="Chao H."/>
            <person name="Dinh H."/>
            <person name="Doddapaneni H."/>
            <person name="Downs B."/>
            <person name="Dugan-Rocha S."/>
            <person name="Elkadiri S."/>
            <person name="Gnanaolivu R.D."/>
            <person name="Hernandez B."/>
            <person name="Javaid M."/>
            <person name="Jayaseelan J.C."/>
            <person name="Lee S."/>
            <person name="Li M."/>
            <person name="Ming W."/>
            <person name="Munidasa M."/>
            <person name="Muniz J."/>
            <person name="Nguyen L."/>
            <person name="Ongeri F."/>
            <person name="Osuji N."/>
            <person name="Pu L.-L."/>
            <person name="Puazo M."/>
            <person name="Qu C."/>
            <person name="Quiroz J."/>
            <person name="Raj R."/>
            <person name="Weissenberger G."/>
            <person name="Xin Y."/>
            <person name="Zou X."/>
            <person name="Han Y."/>
            <person name="Richards S."/>
            <person name="Worley K."/>
            <person name="Muzny D."/>
            <person name="Gibbs R."/>
        </authorList>
    </citation>
    <scope>NUCLEOTIDE SEQUENCE</scope>
    <source>
        <strain evidence="3">Sampled in the wild</strain>
    </source>
</reference>
<organism evidence="3 4">
    <name type="scientific">Ladona fulva</name>
    <name type="common">Scarce chaser dragonfly</name>
    <name type="synonym">Libellula fulva</name>
    <dbReference type="NCBI Taxonomy" id="123851"/>
    <lineage>
        <taxon>Eukaryota</taxon>
        <taxon>Metazoa</taxon>
        <taxon>Ecdysozoa</taxon>
        <taxon>Arthropoda</taxon>
        <taxon>Hexapoda</taxon>
        <taxon>Insecta</taxon>
        <taxon>Pterygota</taxon>
        <taxon>Palaeoptera</taxon>
        <taxon>Odonata</taxon>
        <taxon>Epiprocta</taxon>
        <taxon>Anisoptera</taxon>
        <taxon>Libelluloidea</taxon>
        <taxon>Libellulidae</taxon>
        <taxon>Ladona</taxon>
    </lineage>
</organism>
<reference evidence="3" key="2">
    <citation type="submission" date="2017-10" db="EMBL/GenBank/DDBJ databases">
        <title>Ladona fulva Genome sequencing and assembly.</title>
        <authorList>
            <person name="Murali S."/>
            <person name="Richards S."/>
            <person name="Bandaranaike D."/>
            <person name="Bellair M."/>
            <person name="Blankenburg K."/>
            <person name="Chao H."/>
            <person name="Dinh H."/>
            <person name="Doddapaneni H."/>
            <person name="Dugan-Rocha S."/>
            <person name="Elkadiri S."/>
            <person name="Gnanaolivu R."/>
            <person name="Hernandez B."/>
            <person name="Skinner E."/>
            <person name="Javaid M."/>
            <person name="Lee S."/>
            <person name="Li M."/>
            <person name="Ming W."/>
            <person name="Munidasa M."/>
            <person name="Muniz J."/>
            <person name="Nguyen L."/>
            <person name="Hughes D."/>
            <person name="Osuji N."/>
            <person name="Pu L.-L."/>
            <person name="Puazo M."/>
            <person name="Qu C."/>
            <person name="Quiroz J."/>
            <person name="Raj R."/>
            <person name="Weissenberger G."/>
            <person name="Xin Y."/>
            <person name="Zou X."/>
            <person name="Han Y."/>
            <person name="Worley K."/>
            <person name="Muzny D."/>
            <person name="Gibbs R."/>
        </authorList>
    </citation>
    <scope>NUCLEOTIDE SEQUENCE</scope>
    <source>
        <strain evidence="3">Sampled in the wild</strain>
    </source>
</reference>
<accession>A0A8K0PAZ1</accession>
<comment type="caution">
    <text evidence="3">The sequence shown here is derived from an EMBL/GenBank/DDBJ whole genome shotgun (WGS) entry which is preliminary data.</text>
</comment>
<protein>
    <recommendedName>
        <fullName evidence="5">Cuticle protein 19</fullName>
    </recommendedName>
</protein>
<dbReference type="PANTHER" id="PTHR12236">
    <property type="entry name" value="STRUCTURAL CONTITUENT OF CUTICLE"/>
    <property type="match status" value="1"/>
</dbReference>
<dbReference type="PANTHER" id="PTHR12236:SF95">
    <property type="entry name" value="CUTICULAR PROTEIN 76BD, ISOFORM C-RELATED"/>
    <property type="match status" value="1"/>
</dbReference>
<dbReference type="PROSITE" id="PS00233">
    <property type="entry name" value="CHIT_BIND_RR_1"/>
    <property type="match status" value="1"/>
</dbReference>
<gene>
    <name evidence="3" type="ORF">J437_LFUL017420</name>
</gene>
<evidence type="ECO:0000256" key="2">
    <source>
        <dbReference type="PROSITE-ProRule" id="PRU00497"/>
    </source>
</evidence>
<dbReference type="AlphaFoldDB" id="A0A8K0PAZ1"/>
<dbReference type="InterPro" id="IPR031311">
    <property type="entry name" value="CHIT_BIND_RR_consensus"/>
</dbReference>
<dbReference type="OrthoDB" id="6348134at2759"/>
<dbReference type="Proteomes" id="UP000792457">
    <property type="component" value="Unassembled WGS sequence"/>
</dbReference>